<accession>A0A7C8R6A9</accession>
<dbReference type="EMBL" id="JAABOJ010000045">
    <property type="protein sequence ID" value="KAF3274286.1"/>
    <property type="molecule type" value="Genomic_DNA"/>
</dbReference>
<proteinExistence type="predicted"/>
<dbReference type="AlphaFoldDB" id="A0A7C8R6A9"/>
<comment type="caution">
    <text evidence="2">The sequence shown here is derived from an EMBL/GenBank/DDBJ whole genome shotgun (WGS) entry which is preliminary data.</text>
</comment>
<name>A0A7C8R6A9_ORBOL</name>
<gene>
    <name evidence="2" type="ORF">TWF970_008036</name>
</gene>
<evidence type="ECO:0000313" key="2">
    <source>
        <dbReference type="EMBL" id="KAF3274286.1"/>
    </source>
</evidence>
<evidence type="ECO:0000313" key="3">
    <source>
        <dbReference type="Proteomes" id="UP000474640"/>
    </source>
</evidence>
<organism evidence="2 3">
    <name type="scientific">Orbilia oligospora</name>
    <name type="common">Nematode-trapping fungus</name>
    <name type="synonym">Arthrobotrys oligospora</name>
    <dbReference type="NCBI Taxonomy" id="2813651"/>
    <lineage>
        <taxon>Eukaryota</taxon>
        <taxon>Fungi</taxon>
        <taxon>Dikarya</taxon>
        <taxon>Ascomycota</taxon>
        <taxon>Pezizomycotina</taxon>
        <taxon>Orbiliomycetes</taxon>
        <taxon>Orbiliales</taxon>
        <taxon>Orbiliaceae</taxon>
        <taxon>Orbilia</taxon>
    </lineage>
</organism>
<dbReference type="Proteomes" id="UP000474640">
    <property type="component" value="Unassembled WGS sequence"/>
</dbReference>
<feature type="region of interest" description="Disordered" evidence="1">
    <location>
        <begin position="1"/>
        <end position="22"/>
    </location>
</feature>
<protein>
    <submittedName>
        <fullName evidence="2">Uncharacterized protein</fullName>
    </submittedName>
</protein>
<sequence>MSRQPANPGTTQKAKRNTTQQHECPAAGALIAVCIWDSNNLGYIYDLSTGMDSNDLMRALYTKTYLLKSRDSTFDVVDQGTLYTDGSALYDRMAMESERIDSHQDILS</sequence>
<reference evidence="2 3" key="1">
    <citation type="submission" date="2020-01" db="EMBL/GenBank/DDBJ databases">
        <authorList>
            <person name="Palmer J.M."/>
        </authorList>
    </citation>
    <scope>NUCLEOTIDE SEQUENCE [LARGE SCALE GENOMIC DNA]</scope>
    <source>
        <strain evidence="2 3">TWF970</strain>
    </source>
</reference>
<evidence type="ECO:0000256" key="1">
    <source>
        <dbReference type="SAM" id="MobiDB-lite"/>
    </source>
</evidence>